<keyword evidence="2 5" id="KW-0812">Transmembrane</keyword>
<reference evidence="7 8" key="1">
    <citation type="submission" date="2019-08" db="EMBL/GenBank/DDBJ databases">
        <title>Paraburkholderia simonii sp. nov. and P. youngii sp. nov. Brazilian and Mexican Mimosa-associated rhizobia.</title>
        <authorList>
            <person name="Mavima L."/>
            <person name="Beukes C.W."/>
            <person name="Palmer M."/>
            <person name="De Meyer S.E."/>
            <person name="James E.K."/>
            <person name="Maluk M."/>
            <person name="Avontuur J.R."/>
            <person name="Chan W.Y."/>
            <person name="Venter S.N."/>
            <person name="Steenkamp E.T."/>
        </authorList>
    </citation>
    <scope>NUCLEOTIDE SEQUENCE [LARGE SCALE GENOMIC DNA]</scope>
    <source>
        <strain evidence="7 8">JPY454</strain>
    </source>
</reference>
<feature type="transmembrane region" description="Helical" evidence="5">
    <location>
        <begin position="191"/>
        <end position="216"/>
    </location>
</feature>
<dbReference type="InterPro" id="IPR007688">
    <property type="entry name" value="Conjugal_tfr_TrbL/VirB6"/>
</dbReference>
<name>A0ABX2NX91_9BURK</name>
<evidence type="ECO:0008006" key="9">
    <source>
        <dbReference type="Google" id="ProtNLM"/>
    </source>
</evidence>
<evidence type="ECO:0000256" key="4">
    <source>
        <dbReference type="ARBA" id="ARBA00023136"/>
    </source>
</evidence>
<feature type="transmembrane region" description="Helical" evidence="5">
    <location>
        <begin position="87"/>
        <end position="105"/>
    </location>
</feature>
<keyword evidence="4 5" id="KW-0472">Membrane</keyword>
<feature type="chain" id="PRO_5045893459" description="TrbL/VirB6 plasmid conjugal transfer protein" evidence="6">
    <location>
        <begin position="28"/>
        <end position="339"/>
    </location>
</feature>
<proteinExistence type="predicted"/>
<keyword evidence="6" id="KW-0732">Signal</keyword>
<evidence type="ECO:0000256" key="2">
    <source>
        <dbReference type="ARBA" id="ARBA00022692"/>
    </source>
</evidence>
<feature type="signal peptide" evidence="6">
    <location>
        <begin position="1"/>
        <end position="27"/>
    </location>
</feature>
<evidence type="ECO:0000256" key="3">
    <source>
        <dbReference type="ARBA" id="ARBA00022989"/>
    </source>
</evidence>
<gene>
    <name evidence="7" type="ORF">FSB64_36650</name>
</gene>
<dbReference type="EMBL" id="VOMC01000065">
    <property type="protein sequence ID" value="NVI09143.1"/>
    <property type="molecule type" value="Genomic_DNA"/>
</dbReference>
<evidence type="ECO:0000256" key="1">
    <source>
        <dbReference type="ARBA" id="ARBA00004141"/>
    </source>
</evidence>
<evidence type="ECO:0000256" key="5">
    <source>
        <dbReference type="SAM" id="Phobius"/>
    </source>
</evidence>
<evidence type="ECO:0000313" key="7">
    <source>
        <dbReference type="EMBL" id="NVI09143.1"/>
    </source>
</evidence>
<feature type="transmembrane region" description="Helical" evidence="5">
    <location>
        <begin position="249"/>
        <end position="270"/>
    </location>
</feature>
<evidence type="ECO:0000256" key="6">
    <source>
        <dbReference type="SAM" id="SignalP"/>
    </source>
</evidence>
<comment type="subcellular location">
    <subcellularLocation>
        <location evidence="1">Membrane</location>
        <topology evidence="1">Multi-pass membrane protein</topology>
    </subcellularLocation>
</comment>
<dbReference type="RefSeq" id="WP_176369570.1">
    <property type="nucleotide sequence ID" value="NZ_VOMC01000065.1"/>
</dbReference>
<evidence type="ECO:0000313" key="8">
    <source>
        <dbReference type="Proteomes" id="UP000821598"/>
    </source>
</evidence>
<sequence>MTLRNLKHMAIAWLLALLTLNTSPALADASASTPVSASGTAANPYVSQGETAAGNARAIDKITAMFSSIMDTAVSASQSIQQESDKFASGLAVITIVLAAVRFGATKDPVMAWVALFEELGILGIFASIYVGFASWAPNFYKWFVSMSNDIGGANMTSALSIMGSAAGQVFDSAVQAWSGIGFKLTMIPDVVIATIPLFFAWALLSVTSIIFVFFINIGQLQFAAGVVMGQIAFALGFSSFTRGYFKSWLDYMVSAGMYIVVAAILMRLVTHNMVNAVQDAAQLGLTTAGAAAQVFDLAFFVFLVSFEIPKIAGMFGGGANASGAIIGKIAKTATGGLV</sequence>
<protein>
    <recommendedName>
        <fullName evidence="9">TrbL/VirB6 plasmid conjugal transfer protein</fullName>
    </recommendedName>
</protein>
<feature type="transmembrane region" description="Helical" evidence="5">
    <location>
        <begin position="282"/>
        <end position="305"/>
    </location>
</feature>
<keyword evidence="8" id="KW-1185">Reference proteome</keyword>
<feature type="transmembrane region" description="Helical" evidence="5">
    <location>
        <begin position="222"/>
        <end position="242"/>
    </location>
</feature>
<dbReference type="Proteomes" id="UP000821598">
    <property type="component" value="Unassembled WGS sequence"/>
</dbReference>
<feature type="transmembrane region" description="Helical" evidence="5">
    <location>
        <begin position="112"/>
        <end position="133"/>
    </location>
</feature>
<accession>A0ABX2NX91</accession>
<keyword evidence="3 5" id="KW-1133">Transmembrane helix</keyword>
<organism evidence="7 8">
    <name type="scientific">Paraburkholderia youngii</name>
    <dbReference type="NCBI Taxonomy" id="2782701"/>
    <lineage>
        <taxon>Bacteria</taxon>
        <taxon>Pseudomonadati</taxon>
        <taxon>Pseudomonadota</taxon>
        <taxon>Betaproteobacteria</taxon>
        <taxon>Burkholderiales</taxon>
        <taxon>Burkholderiaceae</taxon>
        <taxon>Paraburkholderia</taxon>
    </lineage>
</organism>
<dbReference type="Pfam" id="PF04610">
    <property type="entry name" value="TrbL"/>
    <property type="match status" value="1"/>
</dbReference>
<comment type="caution">
    <text evidence="7">The sequence shown here is derived from an EMBL/GenBank/DDBJ whole genome shotgun (WGS) entry which is preliminary data.</text>
</comment>